<accession>A0ACA9SRE2</accession>
<dbReference type="Proteomes" id="UP000789920">
    <property type="component" value="Unassembled WGS sequence"/>
</dbReference>
<reference evidence="1" key="1">
    <citation type="submission" date="2021-06" db="EMBL/GenBank/DDBJ databases">
        <authorList>
            <person name="Kallberg Y."/>
            <person name="Tangrot J."/>
            <person name="Rosling A."/>
        </authorList>
    </citation>
    <scope>NUCLEOTIDE SEQUENCE</scope>
    <source>
        <strain evidence="1">MA461A</strain>
    </source>
</reference>
<evidence type="ECO:0000313" key="1">
    <source>
        <dbReference type="EMBL" id="CAG8846982.1"/>
    </source>
</evidence>
<comment type="caution">
    <text evidence="1">The sequence shown here is derived from an EMBL/GenBank/DDBJ whole genome shotgun (WGS) entry which is preliminary data.</text>
</comment>
<keyword evidence="2" id="KW-1185">Reference proteome</keyword>
<gene>
    <name evidence="1" type="ORF">RPERSI_LOCUS34413</name>
</gene>
<organism evidence="1 2">
    <name type="scientific">Racocetra persica</name>
    <dbReference type="NCBI Taxonomy" id="160502"/>
    <lineage>
        <taxon>Eukaryota</taxon>
        <taxon>Fungi</taxon>
        <taxon>Fungi incertae sedis</taxon>
        <taxon>Mucoromycota</taxon>
        <taxon>Glomeromycotina</taxon>
        <taxon>Glomeromycetes</taxon>
        <taxon>Diversisporales</taxon>
        <taxon>Gigasporaceae</taxon>
        <taxon>Racocetra</taxon>
    </lineage>
</organism>
<proteinExistence type="predicted"/>
<name>A0ACA9SRE2_9GLOM</name>
<sequence length="91" mass="10691">AYVFSSKDNITWVCKSMIELKYSGQAYITLKGKLILFNDTIYEITMWDIEELSIKTRILIDWYFVPILIEISVDEELLVICARNEETNETC</sequence>
<evidence type="ECO:0000313" key="2">
    <source>
        <dbReference type="Proteomes" id="UP000789920"/>
    </source>
</evidence>
<feature type="non-terminal residue" evidence="1">
    <location>
        <position position="91"/>
    </location>
</feature>
<dbReference type="EMBL" id="CAJVQC010153763">
    <property type="protein sequence ID" value="CAG8846982.1"/>
    <property type="molecule type" value="Genomic_DNA"/>
</dbReference>
<protein>
    <submittedName>
        <fullName evidence="1">29076_t:CDS:1</fullName>
    </submittedName>
</protein>
<feature type="non-terminal residue" evidence="1">
    <location>
        <position position="1"/>
    </location>
</feature>